<evidence type="ECO:0000256" key="6">
    <source>
        <dbReference type="SAM" id="MobiDB-lite"/>
    </source>
</evidence>
<protein>
    <submittedName>
        <fullName evidence="8">GH17502</fullName>
    </submittedName>
</protein>
<evidence type="ECO:0000256" key="5">
    <source>
        <dbReference type="ARBA" id="ARBA00023180"/>
    </source>
</evidence>
<dbReference type="AlphaFoldDB" id="B4JTW8"/>
<feature type="domain" description="Chitin-binding type-2" evidence="7">
    <location>
        <begin position="710"/>
        <end position="769"/>
    </location>
</feature>
<feature type="region of interest" description="Disordered" evidence="6">
    <location>
        <begin position="624"/>
        <end position="699"/>
    </location>
</feature>
<feature type="compositionally biased region" description="Low complexity" evidence="6">
    <location>
        <begin position="282"/>
        <end position="363"/>
    </location>
</feature>
<dbReference type="PhylomeDB" id="B4JTW8"/>
<sequence>MASSIGNDDKTHRATWETSIANNTETDFAEADYSSTRNDKSRQTRKTSIANNTETDFAEADYSSTRNDKSRQARKTTIANNTETDLGEADYSSTRNDKSRQTRKTSIANNTETDLGEADYSSTRNDKSRQTRKTSIANNTETDLGEADYSSTRNDKSRQARKTTIANNTETDLGEADYSSTRNDNNGKVKCTSEGFIGDLDNCAKFYRCIGNGKGGYDQVPFHCAAGTVWDQDLQTCNHDLNMCNPIVEEGNGNPTTESDKGPCDSTTAKPITTTTMETTITPSTMETTTTNRPTEPTTDSTTEQTSTTNQPTTIQPTTNQPTTNQPTTTMLTTTDKPTTTESTGEANPSTTTMIPPTTTQIPNLPPGTECKGEGFMPDPNNCRKFYRCQKTGDSYSKHEFMCPKNTGWNVAIQTCDHASNVSSCSGQTDPPMEATTNPGIITTETHPAKPTTTETPTISTTVTVTKPTDPPTKPTTEYPTTTENWMKPTDSTIKPTDYPGKPTDYPTTPETKPTDYPTTKPTTTTEMYTESTTRFTTSMPGYPPTTEDNQGTTTEDSNQGTTKEPETNFRCPSEGFHADPQDCSIYYRCTKHNDNYQAYKFRCSNGTVWDSSLETCNHADQVSGNCSSGSITTTGKPWTEQPTSTKEPIVTTAKPDTTTKTPPSPTDRPVESTTKPIETTTEKQPTKPYPEPSANTSAPCPTITEEQSLFVCPSGFRRHSKNCGMFYQCNENSNSNLNIVLFQCPNGTVYLEGSCRCGEPEPNDRCSNKGSSRTQLFDEVKIKSELPLCPEEGHFALNQDECSQVFVKCVYSHETGRIEGQINRCPQGFVYWNVSRRCEQARKLTSCIPATYNVGESVPLEWVNIGHRRRSLRI</sequence>
<accession>B4JTW8</accession>
<dbReference type="PANTHER" id="PTHR23301:SF0">
    <property type="entry name" value="CHITIN-BINDING TYPE-2 DOMAIN-CONTAINING PROTEIN-RELATED"/>
    <property type="match status" value="1"/>
</dbReference>
<dbReference type="Proteomes" id="UP000001070">
    <property type="component" value="Unassembled WGS sequence"/>
</dbReference>
<evidence type="ECO:0000256" key="1">
    <source>
        <dbReference type="ARBA" id="ARBA00022669"/>
    </source>
</evidence>
<keyword evidence="3" id="KW-0677">Repeat</keyword>
<feature type="domain" description="Chitin-binding type-2" evidence="7">
    <location>
        <begin position="188"/>
        <end position="246"/>
    </location>
</feature>
<dbReference type="GO" id="GO:0008061">
    <property type="term" value="F:chitin binding"/>
    <property type="evidence" value="ECO:0007669"/>
    <property type="project" value="UniProtKB-KW"/>
</dbReference>
<keyword evidence="1" id="KW-0147">Chitin-binding</keyword>
<feature type="compositionally biased region" description="Polar residues" evidence="6">
    <location>
        <begin position="162"/>
        <end position="171"/>
    </location>
</feature>
<dbReference type="FunFam" id="2.170.140.10:FF:000006">
    <property type="entry name" value="Mucin related 89F, isoform B"/>
    <property type="match status" value="2"/>
</dbReference>
<dbReference type="EMBL" id="CH916374">
    <property type="protein sequence ID" value="EDV91547.1"/>
    <property type="molecule type" value="Genomic_DNA"/>
</dbReference>
<dbReference type="Gene3D" id="2.170.140.10">
    <property type="entry name" value="Chitin binding domain"/>
    <property type="match status" value="4"/>
</dbReference>
<dbReference type="OrthoDB" id="6020543at2759"/>
<feature type="compositionally biased region" description="Polar residues" evidence="6">
    <location>
        <begin position="624"/>
        <end position="647"/>
    </location>
</feature>
<dbReference type="PROSITE" id="PS50940">
    <property type="entry name" value="CHIT_BIND_II"/>
    <property type="match status" value="5"/>
</dbReference>
<evidence type="ECO:0000313" key="8">
    <source>
        <dbReference type="EMBL" id="EDV91547.1"/>
    </source>
</evidence>
<feature type="compositionally biased region" description="Polar residues" evidence="6">
    <location>
        <begin position="46"/>
        <end position="55"/>
    </location>
</feature>
<evidence type="ECO:0000256" key="4">
    <source>
        <dbReference type="ARBA" id="ARBA00023157"/>
    </source>
</evidence>
<dbReference type="PANTHER" id="PTHR23301">
    <property type="entry name" value="CHITIN BINDING PERITROPHIN-A"/>
    <property type="match status" value="1"/>
</dbReference>
<keyword evidence="5" id="KW-0325">Glycoprotein</keyword>
<gene>
    <name evidence="8" type="primary">Dgri\GH17502</name>
    <name evidence="8" type="ORF">Dgri_GH17502</name>
</gene>
<evidence type="ECO:0000256" key="2">
    <source>
        <dbReference type="ARBA" id="ARBA00022729"/>
    </source>
</evidence>
<reference evidence="8 9" key="1">
    <citation type="journal article" date="2007" name="Nature">
        <title>Evolution of genes and genomes on the Drosophila phylogeny.</title>
        <authorList>
            <consortium name="Drosophila 12 Genomes Consortium"/>
            <person name="Clark A.G."/>
            <person name="Eisen M.B."/>
            <person name="Smith D.R."/>
            <person name="Bergman C.M."/>
            <person name="Oliver B."/>
            <person name="Markow T.A."/>
            <person name="Kaufman T.C."/>
            <person name="Kellis M."/>
            <person name="Gelbart W."/>
            <person name="Iyer V.N."/>
            <person name="Pollard D.A."/>
            <person name="Sackton T.B."/>
            <person name="Larracuente A.M."/>
            <person name="Singh N.D."/>
            <person name="Abad J.P."/>
            <person name="Abt D.N."/>
            <person name="Adryan B."/>
            <person name="Aguade M."/>
            <person name="Akashi H."/>
            <person name="Anderson W.W."/>
            <person name="Aquadro C.F."/>
            <person name="Ardell D.H."/>
            <person name="Arguello R."/>
            <person name="Artieri C.G."/>
            <person name="Barbash D.A."/>
            <person name="Barker D."/>
            <person name="Barsanti P."/>
            <person name="Batterham P."/>
            <person name="Batzoglou S."/>
            <person name="Begun D."/>
            <person name="Bhutkar A."/>
            <person name="Blanco E."/>
            <person name="Bosak S.A."/>
            <person name="Bradley R.K."/>
            <person name="Brand A.D."/>
            <person name="Brent M.R."/>
            <person name="Brooks A.N."/>
            <person name="Brown R.H."/>
            <person name="Butlin R.K."/>
            <person name="Caggese C."/>
            <person name="Calvi B.R."/>
            <person name="Bernardo de Carvalho A."/>
            <person name="Caspi A."/>
            <person name="Castrezana S."/>
            <person name="Celniker S.E."/>
            <person name="Chang J.L."/>
            <person name="Chapple C."/>
            <person name="Chatterji S."/>
            <person name="Chinwalla A."/>
            <person name="Civetta A."/>
            <person name="Clifton S.W."/>
            <person name="Comeron J.M."/>
            <person name="Costello J.C."/>
            <person name="Coyne J.A."/>
            <person name="Daub J."/>
            <person name="David R.G."/>
            <person name="Delcher A.L."/>
            <person name="Delehaunty K."/>
            <person name="Do C.B."/>
            <person name="Ebling H."/>
            <person name="Edwards K."/>
            <person name="Eickbush T."/>
            <person name="Evans J.D."/>
            <person name="Filipski A."/>
            <person name="Findeiss S."/>
            <person name="Freyhult E."/>
            <person name="Fulton L."/>
            <person name="Fulton R."/>
            <person name="Garcia A.C."/>
            <person name="Gardiner A."/>
            <person name="Garfield D.A."/>
            <person name="Garvin B.E."/>
            <person name="Gibson G."/>
            <person name="Gilbert D."/>
            <person name="Gnerre S."/>
            <person name="Godfrey J."/>
            <person name="Good R."/>
            <person name="Gotea V."/>
            <person name="Gravely B."/>
            <person name="Greenberg A.J."/>
            <person name="Griffiths-Jones S."/>
            <person name="Gross S."/>
            <person name="Guigo R."/>
            <person name="Gustafson E.A."/>
            <person name="Haerty W."/>
            <person name="Hahn M.W."/>
            <person name="Halligan D.L."/>
            <person name="Halpern A.L."/>
            <person name="Halter G.M."/>
            <person name="Han M.V."/>
            <person name="Heger A."/>
            <person name="Hillier L."/>
            <person name="Hinrichs A.S."/>
            <person name="Holmes I."/>
            <person name="Hoskins R.A."/>
            <person name="Hubisz M.J."/>
            <person name="Hultmark D."/>
            <person name="Huntley M.A."/>
            <person name="Jaffe D.B."/>
            <person name="Jagadeeshan S."/>
            <person name="Jeck W.R."/>
            <person name="Johnson J."/>
            <person name="Jones C.D."/>
            <person name="Jordan W.C."/>
            <person name="Karpen G.H."/>
            <person name="Kataoka E."/>
            <person name="Keightley P.D."/>
            <person name="Kheradpour P."/>
            <person name="Kirkness E.F."/>
            <person name="Koerich L.B."/>
            <person name="Kristiansen K."/>
            <person name="Kudrna D."/>
            <person name="Kulathinal R.J."/>
            <person name="Kumar S."/>
            <person name="Kwok R."/>
            <person name="Lander E."/>
            <person name="Langley C.H."/>
            <person name="Lapoint R."/>
            <person name="Lazzaro B.P."/>
            <person name="Lee S.J."/>
            <person name="Levesque L."/>
            <person name="Li R."/>
            <person name="Lin C.F."/>
            <person name="Lin M.F."/>
            <person name="Lindblad-Toh K."/>
            <person name="Llopart A."/>
            <person name="Long M."/>
            <person name="Low L."/>
            <person name="Lozovsky E."/>
            <person name="Lu J."/>
            <person name="Luo M."/>
            <person name="Machado C.A."/>
            <person name="Makalowski W."/>
            <person name="Marzo M."/>
            <person name="Matsuda M."/>
            <person name="Matzkin L."/>
            <person name="McAllister B."/>
            <person name="McBride C.S."/>
            <person name="McKernan B."/>
            <person name="McKernan K."/>
            <person name="Mendez-Lago M."/>
            <person name="Minx P."/>
            <person name="Mollenhauer M.U."/>
            <person name="Montooth K."/>
            <person name="Mount S.M."/>
            <person name="Mu X."/>
            <person name="Myers E."/>
            <person name="Negre B."/>
            <person name="Newfeld S."/>
            <person name="Nielsen R."/>
            <person name="Noor M.A."/>
            <person name="O'Grady P."/>
            <person name="Pachter L."/>
            <person name="Papaceit M."/>
            <person name="Parisi M.J."/>
            <person name="Parisi M."/>
            <person name="Parts L."/>
            <person name="Pedersen J.S."/>
            <person name="Pesole G."/>
            <person name="Phillippy A.M."/>
            <person name="Ponting C.P."/>
            <person name="Pop M."/>
            <person name="Porcelli D."/>
            <person name="Powell J.R."/>
            <person name="Prohaska S."/>
            <person name="Pruitt K."/>
            <person name="Puig M."/>
            <person name="Quesneville H."/>
            <person name="Ram K.R."/>
            <person name="Rand D."/>
            <person name="Rasmussen M.D."/>
            <person name="Reed L.K."/>
            <person name="Reenan R."/>
            <person name="Reily A."/>
            <person name="Remington K.A."/>
            <person name="Rieger T.T."/>
            <person name="Ritchie M.G."/>
            <person name="Robin C."/>
            <person name="Rogers Y.H."/>
            <person name="Rohde C."/>
            <person name="Rozas J."/>
            <person name="Rubenfield M.J."/>
            <person name="Ruiz A."/>
            <person name="Russo S."/>
            <person name="Salzberg S.L."/>
            <person name="Sanchez-Gracia A."/>
            <person name="Saranga D.J."/>
            <person name="Sato H."/>
            <person name="Schaeffer S.W."/>
            <person name="Schatz M.C."/>
            <person name="Schlenke T."/>
            <person name="Schwartz R."/>
            <person name="Segarra C."/>
            <person name="Singh R.S."/>
            <person name="Sirot L."/>
            <person name="Sirota M."/>
            <person name="Sisneros N.B."/>
            <person name="Smith C.D."/>
            <person name="Smith T.F."/>
            <person name="Spieth J."/>
            <person name="Stage D.E."/>
            <person name="Stark A."/>
            <person name="Stephan W."/>
            <person name="Strausberg R.L."/>
            <person name="Strempel S."/>
            <person name="Sturgill D."/>
            <person name="Sutton G."/>
            <person name="Sutton G.G."/>
            <person name="Tao W."/>
            <person name="Teichmann S."/>
            <person name="Tobari Y.N."/>
            <person name="Tomimura Y."/>
            <person name="Tsolas J.M."/>
            <person name="Valente V.L."/>
            <person name="Venter E."/>
            <person name="Venter J.C."/>
            <person name="Vicario S."/>
            <person name="Vieira F.G."/>
            <person name="Vilella A.J."/>
            <person name="Villasante A."/>
            <person name="Walenz B."/>
            <person name="Wang J."/>
            <person name="Wasserman M."/>
            <person name="Watts T."/>
            <person name="Wilson D."/>
            <person name="Wilson R.K."/>
            <person name="Wing R.A."/>
            <person name="Wolfner M.F."/>
            <person name="Wong A."/>
            <person name="Wong G.K."/>
            <person name="Wu C.I."/>
            <person name="Wu G."/>
            <person name="Yamamoto D."/>
            <person name="Yang H.P."/>
            <person name="Yang S.P."/>
            <person name="Yorke J.A."/>
            <person name="Yoshida K."/>
            <person name="Zdobnov E."/>
            <person name="Zhang P."/>
            <person name="Zhang Y."/>
            <person name="Zimin A.V."/>
            <person name="Baldwin J."/>
            <person name="Abdouelleil A."/>
            <person name="Abdulkadir J."/>
            <person name="Abebe A."/>
            <person name="Abera B."/>
            <person name="Abreu J."/>
            <person name="Acer S.C."/>
            <person name="Aftuck L."/>
            <person name="Alexander A."/>
            <person name="An P."/>
            <person name="Anderson E."/>
            <person name="Anderson S."/>
            <person name="Arachi H."/>
            <person name="Azer M."/>
            <person name="Bachantsang P."/>
            <person name="Barry A."/>
            <person name="Bayul T."/>
            <person name="Berlin A."/>
            <person name="Bessette D."/>
            <person name="Bloom T."/>
            <person name="Blye J."/>
            <person name="Boguslavskiy L."/>
            <person name="Bonnet C."/>
            <person name="Boukhgalter B."/>
            <person name="Bourzgui I."/>
            <person name="Brown A."/>
            <person name="Cahill P."/>
            <person name="Channer S."/>
            <person name="Cheshatsang Y."/>
            <person name="Chuda L."/>
            <person name="Citroen M."/>
            <person name="Collymore A."/>
            <person name="Cooke P."/>
            <person name="Costello M."/>
            <person name="D'Aco K."/>
            <person name="Daza R."/>
            <person name="De Haan G."/>
            <person name="DeGray S."/>
            <person name="DeMaso C."/>
            <person name="Dhargay N."/>
            <person name="Dooley K."/>
            <person name="Dooley E."/>
            <person name="Doricent M."/>
            <person name="Dorje P."/>
            <person name="Dorjee K."/>
            <person name="Dupes A."/>
            <person name="Elong R."/>
            <person name="Falk J."/>
            <person name="Farina A."/>
            <person name="Faro S."/>
            <person name="Ferguson D."/>
            <person name="Fisher S."/>
            <person name="Foley C.D."/>
            <person name="Franke A."/>
            <person name="Friedrich D."/>
            <person name="Gadbois L."/>
            <person name="Gearin G."/>
            <person name="Gearin C.R."/>
            <person name="Giannoukos G."/>
            <person name="Goode T."/>
            <person name="Graham J."/>
            <person name="Grandbois E."/>
            <person name="Grewal S."/>
            <person name="Gyaltsen K."/>
            <person name="Hafez N."/>
            <person name="Hagos B."/>
            <person name="Hall J."/>
            <person name="Henson C."/>
            <person name="Hollinger A."/>
            <person name="Honan T."/>
            <person name="Huard M.D."/>
            <person name="Hughes L."/>
            <person name="Hurhula B."/>
            <person name="Husby M.E."/>
            <person name="Kamat A."/>
            <person name="Kanga B."/>
            <person name="Kashin S."/>
            <person name="Khazanovich D."/>
            <person name="Kisner P."/>
            <person name="Lance K."/>
            <person name="Lara M."/>
            <person name="Lee W."/>
            <person name="Lennon N."/>
            <person name="Letendre F."/>
            <person name="LeVine R."/>
            <person name="Lipovsky A."/>
            <person name="Liu X."/>
            <person name="Liu J."/>
            <person name="Liu S."/>
            <person name="Lokyitsang T."/>
            <person name="Lokyitsang Y."/>
            <person name="Lubonja R."/>
            <person name="Lui A."/>
            <person name="MacDonald P."/>
            <person name="Magnisalis V."/>
            <person name="Maru K."/>
            <person name="Matthews C."/>
            <person name="McCusker W."/>
            <person name="McDonough S."/>
            <person name="Mehta T."/>
            <person name="Meldrim J."/>
            <person name="Meneus L."/>
            <person name="Mihai O."/>
            <person name="Mihalev A."/>
            <person name="Mihova T."/>
            <person name="Mittelman R."/>
            <person name="Mlenga V."/>
            <person name="Montmayeur A."/>
            <person name="Mulrain L."/>
            <person name="Navidi A."/>
            <person name="Naylor J."/>
            <person name="Negash T."/>
            <person name="Nguyen T."/>
            <person name="Nguyen N."/>
            <person name="Nicol R."/>
            <person name="Norbu C."/>
            <person name="Norbu N."/>
            <person name="Novod N."/>
            <person name="O'Neill B."/>
            <person name="Osman S."/>
            <person name="Markiewicz E."/>
            <person name="Oyono O.L."/>
            <person name="Patti C."/>
            <person name="Phunkhang P."/>
            <person name="Pierre F."/>
            <person name="Priest M."/>
            <person name="Raghuraman S."/>
            <person name="Rege F."/>
            <person name="Reyes R."/>
            <person name="Rise C."/>
            <person name="Rogov P."/>
            <person name="Ross K."/>
            <person name="Ryan E."/>
            <person name="Settipalli S."/>
            <person name="Shea T."/>
            <person name="Sherpa N."/>
            <person name="Shi L."/>
            <person name="Shih D."/>
            <person name="Sparrow T."/>
            <person name="Spaulding J."/>
            <person name="Stalker J."/>
            <person name="Stange-Thomann N."/>
            <person name="Stavropoulos S."/>
            <person name="Stone C."/>
            <person name="Strader C."/>
            <person name="Tesfaye S."/>
            <person name="Thomson T."/>
            <person name="Thoulutsang Y."/>
            <person name="Thoulutsang D."/>
            <person name="Topham K."/>
            <person name="Topping I."/>
            <person name="Tsamla T."/>
            <person name="Vassiliev H."/>
            <person name="Vo A."/>
            <person name="Wangchuk T."/>
            <person name="Wangdi T."/>
            <person name="Weiand M."/>
            <person name="Wilkinson J."/>
            <person name="Wilson A."/>
            <person name="Yadav S."/>
            <person name="Young G."/>
            <person name="Yu Q."/>
            <person name="Zembek L."/>
            <person name="Zhong D."/>
            <person name="Zimmer A."/>
            <person name="Zwirko Z."/>
            <person name="Jaffe D.B."/>
            <person name="Alvarez P."/>
            <person name="Brockman W."/>
            <person name="Butler J."/>
            <person name="Chin C."/>
            <person name="Gnerre S."/>
            <person name="Grabherr M."/>
            <person name="Kleber M."/>
            <person name="Mauceli E."/>
            <person name="MacCallum I."/>
        </authorList>
    </citation>
    <scope>NUCLEOTIDE SEQUENCE [LARGE SCALE GENOMIC DNA]</scope>
    <source>
        <strain evidence="9">Tucson 15287-2541.00</strain>
    </source>
</reference>
<dbReference type="InterPro" id="IPR051940">
    <property type="entry name" value="Chitin_bind-dev_reg"/>
</dbReference>
<dbReference type="GO" id="GO:0005576">
    <property type="term" value="C:extracellular region"/>
    <property type="evidence" value="ECO:0007669"/>
    <property type="project" value="InterPro"/>
</dbReference>
<evidence type="ECO:0000259" key="7">
    <source>
        <dbReference type="PROSITE" id="PS50940"/>
    </source>
</evidence>
<organism evidence="9">
    <name type="scientific">Drosophila grimshawi</name>
    <name type="common">Hawaiian fruit fly</name>
    <name type="synonym">Idiomyia grimshawi</name>
    <dbReference type="NCBI Taxonomy" id="7222"/>
    <lineage>
        <taxon>Eukaryota</taxon>
        <taxon>Metazoa</taxon>
        <taxon>Ecdysozoa</taxon>
        <taxon>Arthropoda</taxon>
        <taxon>Hexapoda</taxon>
        <taxon>Insecta</taxon>
        <taxon>Pterygota</taxon>
        <taxon>Neoptera</taxon>
        <taxon>Endopterygota</taxon>
        <taxon>Diptera</taxon>
        <taxon>Brachycera</taxon>
        <taxon>Muscomorpha</taxon>
        <taxon>Ephydroidea</taxon>
        <taxon>Drosophilidae</taxon>
        <taxon>Drosophila</taxon>
        <taxon>Hawaiian Drosophila</taxon>
    </lineage>
</organism>
<proteinExistence type="predicted"/>
<dbReference type="STRING" id="7222.B4JTW8"/>
<keyword evidence="2" id="KW-0732">Signal</keyword>
<name>B4JTW8_DROGR</name>
<feature type="region of interest" description="Disordered" evidence="6">
    <location>
        <begin position="1"/>
        <end position="187"/>
    </location>
</feature>
<dbReference type="SMART" id="SM00494">
    <property type="entry name" value="ChtBD2"/>
    <property type="match status" value="5"/>
</dbReference>
<dbReference type="Pfam" id="PF01607">
    <property type="entry name" value="CBM_14"/>
    <property type="match status" value="4"/>
</dbReference>
<feature type="compositionally biased region" description="Low complexity" evidence="6">
    <location>
        <begin position="652"/>
        <end position="662"/>
    </location>
</feature>
<feature type="region of interest" description="Disordered" evidence="6">
    <location>
        <begin position="443"/>
        <end position="574"/>
    </location>
</feature>
<dbReference type="eggNOG" id="KOG2806">
    <property type="taxonomic scope" value="Eukaryota"/>
</dbReference>
<feature type="region of interest" description="Disordered" evidence="6">
    <location>
        <begin position="282"/>
        <end position="364"/>
    </location>
</feature>
<keyword evidence="9" id="KW-1185">Reference proteome</keyword>
<feature type="domain" description="Chitin-binding type-2" evidence="7">
    <location>
        <begin position="569"/>
        <end position="629"/>
    </location>
</feature>
<feature type="domain" description="Chitin-binding type-2" evidence="7">
    <location>
        <begin position="787"/>
        <end position="850"/>
    </location>
</feature>
<feature type="compositionally biased region" description="Polar residues" evidence="6">
    <location>
        <begin position="133"/>
        <end position="142"/>
    </location>
</feature>
<evidence type="ECO:0000313" key="9">
    <source>
        <dbReference type="Proteomes" id="UP000001070"/>
    </source>
</evidence>
<dbReference type="SUPFAM" id="SSF57625">
    <property type="entry name" value="Invertebrate chitin-binding proteins"/>
    <property type="match status" value="4"/>
</dbReference>
<feature type="compositionally biased region" description="Polar residues" evidence="6">
    <location>
        <begin position="16"/>
        <end position="26"/>
    </location>
</feature>
<evidence type="ECO:0000256" key="3">
    <source>
        <dbReference type="ARBA" id="ARBA00022737"/>
    </source>
</evidence>
<feature type="compositionally biased region" description="Polar residues" evidence="6">
    <location>
        <begin position="104"/>
        <end position="113"/>
    </location>
</feature>
<dbReference type="InParanoid" id="B4JTW8"/>
<dbReference type="HOGENOM" id="CLU_328537_0_0_1"/>
<feature type="compositionally biased region" description="Low complexity" evidence="6">
    <location>
        <begin position="502"/>
        <end position="541"/>
    </location>
</feature>
<keyword evidence="4" id="KW-1015">Disulfide bond</keyword>
<feature type="region of interest" description="Disordered" evidence="6">
    <location>
        <begin position="251"/>
        <end position="270"/>
    </location>
</feature>
<feature type="compositionally biased region" description="Low complexity" evidence="6">
    <location>
        <begin position="443"/>
        <end position="468"/>
    </location>
</feature>
<feature type="compositionally biased region" description="Polar residues" evidence="6">
    <location>
        <begin position="75"/>
        <end position="84"/>
    </location>
</feature>
<feature type="compositionally biased region" description="Polar residues" evidence="6">
    <location>
        <begin position="547"/>
        <end position="563"/>
    </location>
</feature>
<dbReference type="InterPro" id="IPR036508">
    <property type="entry name" value="Chitin-bd_dom_sf"/>
</dbReference>
<dbReference type="InterPro" id="IPR002557">
    <property type="entry name" value="Chitin-bd_dom"/>
</dbReference>
<feature type="domain" description="Chitin-binding type-2" evidence="7">
    <location>
        <begin position="368"/>
        <end position="427"/>
    </location>
</feature>